<dbReference type="EMBL" id="AP029170">
    <property type="protein sequence ID" value="BFD46092.1"/>
    <property type="molecule type" value="Genomic_DNA"/>
</dbReference>
<keyword evidence="2" id="KW-0808">Transferase</keyword>
<evidence type="ECO:0000256" key="1">
    <source>
        <dbReference type="ARBA" id="ARBA00022603"/>
    </source>
</evidence>
<protein>
    <submittedName>
        <fullName evidence="3">RsmD family RNA methyltransferase</fullName>
    </submittedName>
</protein>
<dbReference type="PIRSF" id="PIRSF004553">
    <property type="entry name" value="CHP00095"/>
    <property type="match status" value="1"/>
</dbReference>
<dbReference type="CDD" id="cd02440">
    <property type="entry name" value="AdoMet_MTases"/>
    <property type="match status" value="1"/>
</dbReference>
<name>A0AAT9G8H4_9RICK</name>
<dbReference type="SUPFAM" id="SSF53335">
    <property type="entry name" value="S-adenosyl-L-methionine-dependent methyltransferases"/>
    <property type="match status" value="1"/>
</dbReference>
<gene>
    <name evidence="3" type="ORF">DMENIID0002_07380</name>
</gene>
<dbReference type="GO" id="GO:0008168">
    <property type="term" value="F:methyltransferase activity"/>
    <property type="evidence" value="ECO:0007669"/>
    <property type="project" value="UniProtKB-KW"/>
</dbReference>
<dbReference type="Gene3D" id="3.40.50.150">
    <property type="entry name" value="Vaccinia Virus protein VP39"/>
    <property type="match status" value="1"/>
</dbReference>
<dbReference type="InterPro" id="IPR029063">
    <property type="entry name" value="SAM-dependent_MTases_sf"/>
</dbReference>
<dbReference type="PANTHER" id="PTHR43542">
    <property type="entry name" value="METHYLTRANSFERASE"/>
    <property type="match status" value="1"/>
</dbReference>
<dbReference type="Pfam" id="PF03602">
    <property type="entry name" value="Cons_hypoth95"/>
    <property type="match status" value="1"/>
</dbReference>
<dbReference type="NCBIfam" id="TIGR00095">
    <property type="entry name" value="16S rRNA (guanine(966)-N(2))-methyltransferase RsmD"/>
    <property type="match status" value="1"/>
</dbReference>
<dbReference type="InterPro" id="IPR004398">
    <property type="entry name" value="RNA_MeTrfase_RsmD"/>
</dbReference>
<accession>A0AAT9G8H4</accession>
<dbReference type="InterPro" id="IPR002052">
    <property type="entry name" value="DNA_methylase_N6_adenine_CS"/>
</dbReference>
<dbReference type="PROSITE" id="PS00092">
    <property type="entry name" value="N6_MTASE"/>
    <property type="match status" value="1"/>
</dbReference>
<evidence type="ECO:0000313" key="3">
    <source>
        <dbReference type="EMBL" id="BFD46092.1"/>
    </source>
</evidence>
<evidence type="ECO:0000256" key="2">
    <source>
        <dbReference type="ARBA" id="ARBA00022679"/>
    </source>
</evidence>
<dbReference type="GO" id="GO:0003676">
    <property type="term" value="F:nucleic acid binding"/>
    <property type="evidence" value="ECO:0007669"/>
    <property type="project" value="InterPro"/>
</dbReference>
<organism evidence="3">
    <name type="scientific">Candidatus Tisiphia endosymbiont of Sergentomyia squamirostris</name>
    <dbReference type="NCBI Taxonomy" id="3113639"/>
    <lineage>
        <taxon>Bacteria</taxon>
        <taxon>Pseudomonadati</taxon>
        <taxon>Pseudomonadota</taxon>
        <taxon>Alphaproteobacteria</taxon>
        <taxon>Rickettsiales</taxon>
        <taxon>Rickettsiaceae</taxon>
        <taxon>Rickettsieae</taxon>
        <taxon>Candidatus Tisiphia</taxon>
    </lineage>
</organism>
<dbReference type="AlphaFoldDB" id="A0AAT9G8H4"/>
<sequence>MIRIIAGKHKNRIIPILKNSNYRPSTGKIREAIFSILTSGEFIDCRLFNNESKVLDLFAGTGSLAFESCSRGAGAVTLVDINANYLQAAKEFASKIGELDKMTFLNINAVALPSAYHGFDLIFIDPPYGHNLVSKAVNALKKGQWLKDGSIIVVELAKNEDFSDDSLQIIKEKIYGDSKLLILQTVP</sequence>
<dbReference type="GO" id="GO:0031167">
    <property type="term" value="P:rRNA methylation"/>
    <property type="evidence" value="ECO:0007669"/>
    <property type="project" value="InterPro"/>
</dbReference>
<reference evidence="3" key="1">
    <citation type="submission" date="2024-01" db="EMBL/GenBank/DDBJ databases">
        <title>Sequencing the genomes of a sandfly, Sergentomyia squamirostris, and its two endosymbionts.</title>
        <authorList>
            <person name="Itokawa K."/>
            <person name="Sanjoba C."/>
        </authorList>
    </citation>
    <scope>NUCLEOTIDE SEQUENCE</scope>
    <source>
        <strain evidence="3">RiSSQ</strain>
    </source>
</reference>
<proteinExistence type="predicted"/>
<dbReference type="PANTHER" id="PTHR43542:SF1">
    <property type="entry name" value="METHYLTRANSFERASE"/>
    <property type="match status" value="1"/>
</dbReference>
<keyword evidence="1 3" id="KW-0489">Methyltransferase</keyword>